<feature type="transmembrane region" description="Helical" evidence="1">
    <location>
        <begin position="65"/>
        <end position="84"/>
    </location>
</feature>
<sequence>MDANKLDLNKLWQGQTVPAPDFNALKSKIEKYKRKHIKKGILGNLTLIATMVFLIILWLCIDFTTLFAPAGLTLVVFAIAMAVLKNHNIQRSYQKLDVDNDNTRFLDNLLALQLAQQKTQKVFMNIYFALLACGLGIYFLEFTSRMDFQHLILAYGLTFGWIAFVWLYLKPKISKKQNKEIALLIEETKQKSDLS</sequence>
<feature type="transmembrane region" description="Helical" evidence="1">
    <location>
        <begin position="122"/>
        <end position="140"/>
    </location>
</feature>
<keyword evidence="1" id="KW-1133">Transmembrane helix</keyword>
<proteinExistence type="predicted"/>
<evidence type="ECO:0000256" key="1">
    <source>
        <dbReference type="SAM" id="Phobius"/>
    </source>
</evidence>
<evidence type="ECO:0000313" key="3">
    <source>
        <dbReference type="Proteomes" id="UP000236731"/>
    </source>
</evidence>
<keyword evidence="1" id="KW-0472">Membrane</keyword>
<feature type="transmembrane region" description="Helical" evidence="1">
    <location>
        <begin position="41"/>
        <end position="59"/>
    </location>
</feature>
<keyword evidence="1" id="KW-0812">Transmembrane</keyword>
<gene>
    <name evidence="2" type="ORF">SAMN05421877_11647</name>
</gene>
<reference evidence="3" key="1">
    <citation type="submission" date="2016-10" db="EMBL/GenBank/DDBJ databases">
        <authorList>
            <person name="Varghese N."/>
            <person name="Submissions S."/>
        </authorList>
    </citation>
    <scope>NUCLEOTIDE SEQUENCE [LARGE SCALE GENOMIC DNA]</scope>
    <source>
        <strain evidence="3">DSM 22361</strain>
    </source>
</reference>
<dbReference type="EMBL" id="FNUT01000016">
    <property type="protein sequence ID" value="SEG73243.1"/>
    <property type="molecule type" value="Genomic_DNA"/>
</dbReference>
<organism evidence="2 3">
    <name type="scientific">Sphingobacterium lactis</name>
    <dbReference type="NCBI Taxonomy" id="797291"/>
    <lineage>
        <taxon>Bacteria</taxon>
        <taxon>Pseudomonadati</taxon>
        <taxon>Bacteroidota</taxon>
        <taxon>Sphingobacteriia</taxon>
        <taxon>Sphingobacteriales</taxon>
        <taxon>Sphingobacteriaceae</taxon>
        <taxon>Sphingobacterium</taxon>
    </lineage>
</organism>
<dbReference type="Proteomes" id="UP000236731">
    <property type="component" value="Unassembled WGS sequence"/>
</dbReference>
<evidence type="ECO:0000313" key="2">
    <source>
        <dbReference type="EMBL" id="SEG73243.1"/>
    </source>
</evidence>
<name>A0A1H6CKL2_9SPHI</name>
<accession>A0A1H6CKL2</accession>
<protein>
    <submittedName>
        <fullName evidence="2">Uncharacterized protein</fullName>
    </submittedName>
</protein>
<feature type="transmembrane region" description="Helical" evidence="1">
    <location>
        <begin position="152"/>
        <end position="169"/>
    </location>
</feature>
<dbReference type="AlphaFoldDB" id="A0A1H6CKL2"/>
<keyword evidence="3" id="KW-1185">Reference proteome</keyword>